<dbReference type="EMBL" id="CP001769">
    <property type="protein sequence ID" value="ADB38795.1"/>
    <property type="molecule type" value="Genomic_DNA"/>
</dbReference>
<dbReference type="PROSITE" id="PS51257">
    <property type="entry name" value="PROKAR_LIPOPROTEIN"/>
    <property type="match status" value="1"/>
</dbReference>
<evidence type="ECO:0000256" key="2">
    <source>
        <dbReference type="SAM" id="SignalP"/>
    </source>
</evidence>
<keyword evidence="4" id="KW-1185">Reference proteome</keyword>
<evidence type="ECO:0000313" key="4">
    <source>
        <dbReference type="Proteomes" id="UP000002028"/>
    </source>
</evidence>
<accession>D2QJ82</accession>
<sequence length="302" mass="33214">MNAMIAKQSLLFVGLGFAALLSACSPAPTPVPITEQPGQGVTPPGSGTVTPPGNSTTTPGNDVGISLGTTRLSWSAFDVQEWTHDAAGQWVRYLSQWNSVQGTSTVSRLLYDFQYVADGQLQRLTVSDATRPIRYVEYRYANGLPLEAKEYTVAGNLMGTYQFQITQGRLLEQTESHVLPVTRQVRKRFSYDSKGNLADIQEWTKPAGEADFTFSSRILFSQYDNQPATVEQALLSYPYLPGVRFQTNNPGSRRMLNASGQELSEHTQTYRYTFGADGRVVSKTVSGAGGTYSGQFQHGPRW</sequence>
<keyword evidence="2" id="KW-0732">Signal</keyword>
<gene>
    <name evidence="3" type="ordered locus">Slin_2780</name>
</gene>
<dbReference type="AlphaFoldDB" id="D2QJ82"/>
<feature type="region of interest" description="Disordered" evidence="1">
    <location>
        <begin position="31"/>
        <end position="61"/>
    </location>
</feature>
<dbReference type="HOGENOM" id="CLU_972822_0_0_10"/>
<reference evidence="3 4" key="1">
    <citation type="journal article" date="2010" name="Stand. Genomic Sci.">
        <title>Complete genome sequence of Spirosoma linguale type strain (1).</title>
        <authorList>
            <person name="Lail K."/>
            <person name="Sikorski J."/>
            <person name="Saunders E."/>
            <person name="Lapidus A."/>
            <person name="Glavina Del Rio T."/>
            <person name="Copeland A."/>
            <person name="Tice H."/>
            <person name="Cheng J.-F."/>
            <person name="Lucas S."/>
            <person name="Nolan M."/>
            <person name="Bruce D."/>
            <person name="Goodwin L."/>
            <person name="Pitluck S."/>
            <person name="Ivanova N."/>
            <person name="Mavromatis K."/>
            <person name="Ovchinnikova G."/>
            <person name="Pati A."/>
            <person name="Chen A."/>
            <person name="Palaniappan K."/>
            <person name="Land M."/>
            <person name="Hauser L."/>
            <person name="Chang Y.-J."/>
            <person name="Jeffries C.D."/>
            <person name="Chain P."/>
            <person name="Brettin T."/>
            <person name="Detter J.C."/>
            <person name="Schuetze A."/>
            <person name="Rohde M."/>
            <person name="Tindall B.J."/>
            <person name="Goeker M."/>
            <person name="Bristow J."/>
            <person name="Eisen J.A."/>
            <person name="Markowitz V."/>
            <person name="Hugenholtz P."/>
            <person name="Kyrpides N.C."/>
            <person name="Klenk H.-P."/>
            <person name="Chen F."/>
        </authorList>
    </citation>
    <scope>NUCLEOTIDE SEQUENCE [LARGE SCALE GENOMIC DNA]</scope>
    <source>
        <strain evidence="4">ATCC 33905 / DSM 74 / LMG 10896 / Claus 1</strain>
    </source>
</reference>
<feature type="signal peptide" evidence="2">
    <location>
        <begin position="1"/>
        <end position="18"/>
    </location>
</feature>
<evidence type="ECO:0000313" key="3">
    <source>
        <dbReference type="EMBL" id="ADB38795.1"/>
    </source>
</evidence>
<dbReference type="KEGG" id="sli:Slin_2780"/>
<dbReference type="eggNOG" id="COG3209">
    <property type="taxonomic scope" value="Bacteria"/>
</dbReference>
<protein>
    <recommendedName>
        <fullName evidence="5">YD repeat protein</fullName>
    </recommendedName>
</protein>
<dbReference type="Proteomes" id="UP000002028">
    <property type="component" value="Chromosome"/>
</dbReference>
<organism evidence="3 4">
    <name type="scientific">Spirosoma linguale (strain ATCC 33905 / DSM 74 / LMG 10896 / Claus 1)</name>
    <dbReference type="NCBI Taxonomy" id="504472"/>
    <lineage>
        <taxon>Bacteria</taxon>
        <taxon>Pseudomonadati</taxon>
        <taxon>Bacteroidota</taxon>
        <taxon>Cytophagia</taxon>
        <taxon>Cytophagales</taxon>
        <taxon>Cytophagaceae</taxon>
        <taxon>Spirosoma</taxon>
    </lineage>
</organism>
<feature type="compositionally biased region" description="Low complexity" evidence="1">
    <location>
        <begin position="36"/>
        <end position="61"/>
    </location>
</feature>
<proteinExistence type="predicted"/>
<name>D2QJ82_SPILD</name>
<feature type="chain" id="PRO_5003035624" description="YD repeat protein" evidence="2">
    <location>
        <begin position="19"/>
        <end position="302"/>
    </location>
</feature>
<evidence type="ECO:0000256" key="1">
    <source>
        <dbReference type="SAM" id="MobiDB-lite"/>
    </source>
</evidence>
<evidence type="ECO:0008006" key="5">
    <source>
        <dbReference type="Google" id="ProtNLM"/>
    </source>
</evidence>